<feature type="domain" description="FlgD/Vpr Ig-like" evidence="1">
    <location>
        <begin position="230"/>
        <end position="298"/>
    </location>
</feature>
<comment type="caution">
    <text evidence="2">The sequence shown here is derived from an EMBL/GenBank/DDBJ whole genome shotgun (WGS) entry which is preliminary data.</text>
</comment>
<gene>
    <name evidence="2" type="ORF">M2350_001366</name>
</gene>
<reference evidence="2 3" key="1">
    <citation type="submission" date="2022-08" db="EMBL/GenBank/DDBJ databases">
        <title>Bacterial and archaeal communities from various locations to study Microbial Dark Matter (Phase II).</title>
        <authorList>
            <person name="Stepanauskas R."/>
        </authorList>
    </citation>
    <scope>NUCLEOTIDE SEQUENCE [LARGE SCALE GENOMIC DNA]</scope>
    <source>
        <strain evidence="2 3">PD1</strain>
    </source>
</reference>
<protein>
    <recommendedName>
        <fullName evidence="1">FlgD/Vpr Ig-like domain-containing protein</fullName>
    </recommendedName>
</protein>
<dbReference type="Proteomes" id="UP001204798">
    <property type="component" value="Unassembled WGS sequence"/>
</dbReference>
<keyword evidence="3" id="KW-1185">Reference proteome</keyword>
<dbReference type="RefSeq" id="WP_259095044.1">
    <property type="nucleotide sequence ID" value="NZ_CP130454.1"/>
</dbReference>
<organism evidence="2 3">
    <name type="scientific">Candidatus Fervidibacter sacchari</name>
    <dbReference type="NCBI Taxonomy" id="1448929"/>
    <lineage>
        <taxon>Bacteria</taxon>
        <taxon>Candidatus Fervidibacterota</taxon>
        <taxon>Candidatus Fervidibacter</taxon>
    </lineage>
</organism>
<sequence>MKDLSNPFTGRYVLLFDPTILPDVQGVLEPWTGCWVYAHQPCELVFPMPDAPTITYRMQKMNAITRRQWAQEGGWVVQVRAHSGEGTSQVTIGVKPGRSYRISAPPDPPTGSTISLTLLRNGQPVAFDIREQVTQRQVWDLVVTWTSSGRGSGQEAITFTFDGLGYVPKDVSLFLVDEVTGKPVYLRTQHGYQFTPQPGETSRQFKLVAMLGNERPLRVLGLKATPVRGQGVTIEFTLTKAAQVQAEVLTLTGRRVTVLESGTTRMAGTHRIMWRGVSNEDVAVSKGVYLIRITATDDEGRQVQAVTTVRLK</sequence>
<name>A0ABT2EM27_9BACT</name>
<proteinExistence type="predicted"/>
<accession>A0ABT2EM27</accession>
<dbReference type="Gene3D" id="2.60.40.4070">
    <property type="match status" value="1"/>
</dbReference>
<dbReference type="InterPro" id="IPR025965">
    <property type="entry name" value="FlgD/Vpr_Ig-like"/>
</dbReference>
<dbReference type="Pfam" id="PF13860">
    <property type="entry name" value="FlgD_ig"/>
    <property type="match status" value="1"/>
</dbReference>
<dbReference type="EMBL" id="JANUCP010000002">
    <property type="protein sequence ID" value="MCS3918966.1"/>
    <property type="molecule type" value="Genomic_DNA"/>
</dbReference>
<evidence type="ECO:0000313" key="2">
    <source>
        <dbReference type="EMBL" id="MCS3918966.1"/>
    </source>
</evidence>
<evidence type="ECO:0000313" key="3">
    <source>
        <dbReference type="Proteomes" id="UP001204798"/>
    </source>
</evidence>
<evidence type="ECO:0000259" key="1">
    <source>
        <dbReference type="Pfam" id="PF13860"/>
    </source>
</evidence>